<dbReference type="PRINTS" id="PR00032">
    <property type="entry name" value="HTHARAC"/>
</dbReference>
<keyword evidence="2" id="KW-0238">DNA-binding</keyword>
<evidence type="ECO:0000256" key="2">
    <source>
        <dbReference type="ARBA" id="ARBA00023125"/>
    </source>
</evidence>
<dbReference type="Pfam" id="PF12833">
    <property type="entry name" value="HTH_18"/>
    <property type="match status" value="1"/>
</dbReference>
<dbReference type="SUPFAM" id="SSF46689">
    <property type="entry name" value="Homeodomain-like"/>
    <property type="match status" value="1"/>
</dbReference>
<dbReference type="SMART" id="SM00342">
    <property type="entry name" value="HTH_ARAC"/>
    <property type="match status" value="1"/>
</dbReference>
<evidence type="ECO:0000256" key="1">
    <source>
        <dbReference type="ARBA" id="ARBA00023015"/>
    </source>
</evidence>
<dbReference type="Gene3D" id="1.10.10.60">
    <property type="entry name" value="Homeodomain-like"/>
    <property type="match status" value="1"/>
</dbReference>
<dbReference type="OrthoDB" id="1451418at2"/>
<dbReference type="PROSITE" id="PS00041">
    <property type="entry name" value="HTH_ARAC_FAMILY_1"/>
    <property type="match status" value="1"/>
</dbReference>
<dbReference type="Proteomes" id="UP000267469">
    <property type="component" value="Unassembled WGS sequence"/>
</dbReference>
<dbReference type="PROSITE" id="PS01124">
    <property type="entry name" value="HTH_ARAC_FAMILY_2"/>
    <property type="match status" value="1"/>
</dbReference>
<keyword evidence="3" id="KW-0804">Transcription</keyword>
<sequence>MHCLSEYQFTSICRVLNQLSLGNLNYRLEFSDEDDDYDMLVMYINLIGDMGTLYLSEIMSRNDSIEPYTEITLHLNQNFTVKSINENLSKILNKLPKELEGKLFEELITHESLQVWSALKHNFTYHDIPSSSCKLFFKINTLIYYDCFCYLWKLPDNSIYISTHNSKTQTLEAIMEQLGIAPPKEEQIISPTPLSEEDKTKTLMLQIALYIEQHLDGSLPDMKTITRNFGVNEKKLKQSFKKHYHQTPYAYYMDKKLDRAMELLQTSRLSIEEVAFSIGYSAKSGFYEAFKKKFGMTPGKVVREG</sequence>
<dbReference type="InterPro" id="IPR018062">
    <property type="entry name" value="HTH_AraC-typ_CS"/>
</dbReference>
<dbReference type="EMBL" id="RJTM01000034">
    <property type="protein sequence ID" value="RNL90090.1"/>
    <property type="molecule type" value="Genomic_DNA"/>
</dbReference>
<dbReference type="RefSeq" id="WP_123215222.1">
    <property type="nucleotide sequence ID" value="NZ_RJTM01000034.1"/>
</dbReference>
<keyword evidence="6" id="KW-1185">Reference proteome</keyword>
<evidence type="ECO:0000256" key="3">
    <source>
        <dbReference type="ARBA" id="ARBA00023163"/>
    </source>
</evidence>
<organism evidence="5 6">
    <name type="scientific">Sinomicrobium pectinilyticum</name>
    <dbReference type="NCBI Taxonomy" id="1084421"/>
    <lineage>
        <taxon>Bacteria</taxon>
        <taxon>Pseudomonadati</taxon>
        <taxon>Bacteroidota</taxon>
        <taxon>Flavobacteriia</taxon>
        <taxon>Flavobacteriales</taxon>
        <taxon>Flavobacteriaceae</taxon>
        <taxon>Sinomicrobium</taxon>
    </lineage>
</organism>
<dbReference type="InterPro" id="IPR020449">
    <property type="entry name" value="Tscrpt_reg_AraC-type_HTH"/>
</dbReference>
<dbReference type="InterPro" id="IPR018060">
    <property type="entry name" value="HTH_AraC"/>
</dbReference>
<keyword evidence="1" id="KW-0805">Transcription regulation</keyword>
<dbReference type="GO" id="GO:0043565">
    <property type="term" value="F:sequence-specific DNA binding"/>
    <property type="evidence" value="ECO:0007669"/>
    <property type="project" value="InterPro"/>
</dbReference>
<dbReference type="GO" id="GO:0003700">
    <property type="term" value="F:DNA-binding transcription factor activity"/>
    <property type="evidence" value="ECO:0007669"/>
    <property type="project" value="InterPro"/>
</dbReference>
<evidence type="ECO:0000259" key="4">
    <source>
        <dbReference type="PROSITE" id="PS01124"/>
    </source>
</evidence>
<name>A0A3N0EQE3_SINP1</name>
<gene>
    <name evidence="5" type="ORF">ED312_06595</name>
</gene>
<dbReference type="PANTHER" id="PTHR43280:SF2">
    <property type="entry name" value="HTH-TYPE TRANSCRIPTIONAL REGULATOR EXSA"/>
    <property type="match status" value="1"/>
</dbReference>
<dbReference type="InterPro" id="IPR009057">
    <property type="entry name" value="Homeodomain-like_sf"/>
</dbReference>
<feature type="domain" description="HTH araC/xylS-type" evidence="4">
    <location>
        <begin position="205"/>
        <end position="304"/>
    </location>
</feature>
<accession>A0A3N0EQE3</accession>
<dbReference type="AlphaFoldDB" id="A0A3N0EQE3"/>
<proteinExistence type="predicted"/>
<dbReference type="PANTHER" id="PTHR43280">
    <property type="entry name" value="ARAC-FAMILY TRANSCRIPTIONAL REGULATOR"/>
    <property type="match status" value="1"/>
</dbReference>
<protein>
    <submittedName>
        <fullName evidence="5">AraC family transcriptional regulator</fullName>
    </submittedName>
</protein>
<evidence type="ECO:0000313" key="6">
    <source>
        <dbReference type="Proteomes" id="UP000267469"/>
    </source>
</evidence>
<reference evidence="5 6" key="1">
    <citation type="submission" date="2018-10" db="EMBL/GenBank/DDBJ databases">
        <title>Sinomicrobium pectinilyticum sp. nov., a pectinase-producing bacterium isolated from alkaline and saline soil, and emended description of the genus Sinomicrobium.</title>
        <authorList>
            <person name="Cheng B."/>
            <person name="Li C."/>
            <person name="Lai Q."/>
            <person name="Du M."/>
            <person name="Shao Z."/>
            <person name="Xu P."/>
            <person name="Yang C."/>
        </authorList>
    </citation>
    <scope>NUCLEOTIDE SEQUENCE [LARGE SCALE GENOMIC DNA]</scope>
    <source>
        <strain evidence="5 6">5DNS001</strain>
    </source>
</reference>
<comment type="caution">
    <text evidence="5">The sequence shown here is derived from an EMBL/GenBank/DDBJ whole genome shotgun (WGS) entry which is preliminary data.</text>
</comment>
<evidence type="ECO:0000313" key="5">
    <source>
        <dbReference type="EMBL" id="RNL90090.1"/>
    </source>
</evidence>